<dbReference type="AlphaFoldDB" id="A0A8K0VFX9"/>
<comment type="caution">
    <text evidence="3">The sequence shown here is derived from an EMBL/GenBank/DDBJ whole genome shotgun (WGS) entry which is preliminary data.</text>
</comment>
<dbReference type="Pfam" id="PF12770">
    <property type="entry name" value="CHAT"/>
    <property type="match status" value="1"/>
</dbReference>
<evidence type="ECO:0000313" key="3">
    <source>
        <dbReference type="EMBL" id="MBL4918310.1"/>
    </source>
</evidence>
<name>A0A8K0VFX9_9RHOB</name>
<organism evidence="3 4">
    <name type="scientific">Szabonella alba</name>
    <dbReference type="NCBI Taxonomy" id="2804194"/>
    <lineage>
        <taxon>Bacteria</taxon>
        <taxon>Pseudomonadati</taxon>
        <taxon>Pseudomonadota</taxon>
        <taxon>Alphaproteobacteria</taxon>
        <taxon>Rhodobacterales</taxon>
        <taxon>Paracoccaceae</taxon>
        <taxon>Szabonella</taxon>
    </lineage>
</organism>
<gene>
    <name evidence="3" type="ORF">JL811_13870</name>
</gene>
<keyword evidence="4" id="KW-1185">Reference proteome</keyword>
<feature type="signal peptide" evidence="1">
    <location>
        <begin position="1"/>
        <end position="15"/>
    </location>
</feature>
<keyword evidence="1" id="KW-0732">Signal</keyword>
<proteinExistence type="predicted"/>
<dbReference type="InterPro" id="IPR024983">
    <property type="entry name" value="CHAT_dom"/>
</dbReference>
<dbReference type="EMBL" id="JAESVN010000006">
    <property type="protein sequence ID" value="MBL4918310.1"/>
    <property type="molecule type" value="Genomic_DNA"/>
</dbReference>
<dbReference type="PANTHER" id="PTHR10098:SF108">
    <property type="entry name" value="TETRATRICOPEPTIDE REPEAT PROTEIN 28"/>
    <property type="match status" value="1"/>
</dbReference>
<dbReference type="PANTHER" id="PTHR10098">
    <property type="entry name" value="RAPSYN-RELATED"/>
    <property type="match status" value="1"/>
</dbReference>
<sequence length="534" mass="56064">MLFLFLLCLPLPVRAGTAQDLLAETFLLAQTAMSSAAGQALSQIGQRAAAGDGVLADLLRDRQAVEKQLADTETALTDPAADPVHLTGEAEALAARIREIDTRIGTEFPRFADLTRPRPAPLTEVQALLDADEALILMFSGAEKTFVWAVTAKAAAWHAVSTDPATLADVVARLRETLDPASAPVRAAAALDSGFAPSAAAFPRDLAWRLHAFLLAPLMPVFGTARHVYIVPDGPLSAIPFALLPTEPPEGADDDPAAMRATPWMIRQHALTVLPAVDSLRVIRDLPPPDAGRRAFMGFGDPDFGGTMQVAGLTQDLAQGPGVMRGGLADPDQLRALAPLPQTRRELRAIAATLGAAREDVVLGMAATERAVKSATLSDRRVLAFATHGLLSGEIRGLDEPALVLSPPDRPDAADDGLLTASEIADLNLDADWVILSACNTAGGESPGAEGLSGLARAFLFAGARAVLVSHWPVRDDAAARLTTEAFARLASGRATGKAEALRQSMLALMEDDSDPTLAHPAAWAPFILVGDGR</sequence>
<dbReference type="RefSeq" id="WP_202689310.1">
    <property type="nucleotide sequence ID" value="NZ_JAESVN010000006.1"/>
</dbReference>
<dbReference type="Proteomes" id="UP000648908">
    <property type="component" value="Unassembled WGS sequence"/>
</dbReference>
<feature type="domain" description="CHAT" evidence="2">
    <location>
        <begin position="206"/>
        <end position="532"/>
    </location>
</feature>
<accession>A0A8K0VFX9</accession>
<reference evidence="3" key="1">
    <citation type="submission" date="2021-01" db="EMBL/GenBank/DDBJ databases">
        <title>Tabrizicola alba sp. nov. a motile alkaliphilic bacterium isolated from a soda lake.</title>
        <authorList>
            <person name="Szuroczki S."/>
            <person name="Abbaszade G."/>
            <person name="Schumann P."/>
            <person name="Toth E."/>
        </authorList>
    </citation>
    <scope>NUCLEOTIDE SEQUENCE</scope>
    <source>
        <strain evidence="3">DMG-N-6</strain>
    </source>
</reference>
<protein>
    <submittedName>
        <fullName evidence="3">CHAT domain-containing protein</fullName>
    </submittedName>
</protein>
<evidence type="ECO:0000256" key="1">
    <source>
        <dbReference type="SAM" id="SignalP"/>
    </source>
</evidence>
<evidence type="ECO:0000313" key="4">
    <source>
        <dbReference type="Proteomes" id="UP000648908"/>
    </source>
</evidence>
<feature type="chain" id="PRO_5035457997" evidence="1">
    <location>
        <begin position="16"/>
        <end position="534"/>
    </location>
</feature>
<evidence type="ECO:0000259" key="2">
    <source>
        <dbReference type="Pfam" id="PF12770"/>
    </source>
</evidence>